<dbReference type="InterPro" id="IPR001810">
    <property type="entry name" value="F-box_dom"/>
</dbReference>
<dbReference type="EMBL" id="JBJKTR010000003">
    <property type="protein sequence ID" value="KAL3374744.1"/>
    <property type="molecule type" value="Genomic_DNA"/>
</dbReference>
<dbReference type="Proteomes" id="UP001627284">
    <property type="component" value="Unassembled WGS sequence"/>
</dbReference>
<proteinExistence type="predicted"/>
<dbReference type="PANTHER" id="PTHR44259">
    <property type="entry name" value="OS07G0183000 PROTEIN-RELATED"/>
    <property type="match status" value="1"/>
</dbReference>
<sequence>MGDWSDFNYDMLVLIAKRFNLIDDYLNFASVCKSWRCAATKENFNTNLARVPWLMLAEEEGNSSRQLVSPYNGMIMKKKIPKASGKRCMETMGWLVTVGKDEGEISLLHPFSGVQIELPHQNTTENYHTHHQTGDLWTYFHKAVLSASPSHKSDYLLMVIEGDVKFLSYWRPGNLRWTRIINTSLHVPNRDVIYFDGKFYAVDGSGRVLVCDIESNQTQVVAQLARGYNYGNESYIVESLGTLFIVVREGLMLRYVTDDSERIPLTLTQDDIFYDLDGELTYGTTNIDVFEVDLVSGKLTQTKELGDRAFFIGHNASRSVQPSQFPGIKPNHIYFTDDYWESYLVFEEGGGLDMGVFNLADGTILPFPHYKGVSLSPVCPPTWVTPTLY</sequence>
<gene>
    <name evidence="3" type="ORF">AABB24_006303</name>
</gene>
<organism evidence="3 4">
    <name type="scientific">Solanum stoloniferum</name>
    <dbReference type="NCBI Taxonomy" id="62892"/>
    <lineage>
        <taxon>Eukaryota</taxon>
        <taxon>Viridiplantae</taxon>
        <taxon>Streptophyta</taxon>
        <taxon>Embryophyta</taxon>
        <taxon>Tracheophyta</taxon>
        <taxon>Spermatophyta</taxon>
        <taxon>Magnoliopsida</taxon>
        <taxon>eudicotyledons</taxon>
        <taxon>Gunneridae</taxon>
        <taxon>Pentapetalae</taxon>
        <taxon>asterids</taxon>
        <taxon>lamiids</taxon>
        <taxon>Solanales</taxon>
        <taxon>Solanaceae</taxon>
        <taxon>Solanoideae</taxon>
        <taxon>Solaneae</taxon>
        <taxon>Solanum</taxon>
    </lineage>
</organism>
<accession>A0ABD2V116</accession>
<evidence type="ECO:0000313" key="3">
    <source>
        <dbReference type="EMBL" id="KAL3374744.1"/>
    </source>
</evidence>
<comment type="caution">
    <text evidence="3">The sequence shown here is derived from an EMBL/GenBank/DDBJ whole genome shotgun (WGS) entry which is preliminary data.</text>
</comment>
<dbReference type="InterPro" id="IPR050942">
    <property type="entry name" value="F-box_BR-signaling"/>
</dbReference>
<keyword evidence="4" id="KW-1185">Reference proteome</keyword>
<dbReference type="AlphaFoldDB" id="A0ABD2V116"/>
<protein>
    <recommendedName>
        <fullName evidence="5">Ubiquitin-protein ligase</fullName>
    </recommendedName>
</protein>
<evidence type="ECO:0008006" key="5">
    <source>
        <dbReference type="Google" id="ProtNLM"/>
    </source>
</evidence>
<dbReference type="Gene3D" id="1.20.1280.50">
    <property type="match status" value="1"/>
</dbReference>
<feature type="domain" description="F-box" evidence="1">
    <location>
        <begin position="4"/>
        <end position="45"/>
    </location>
</feature>
<evidence type="ECO:0000259" key="1">
    <source>
        <dbReference type="Pfam" id="PF00646"/>
    </source>
</evidence>
<dbReference type="Pfam" id="PF03478">
    <property type="entry name" value="Beta-prop_KIB1-4"/>
    <property type="match status" value="1"/>
</dbReference>
<evidence type="ECO:0000259" key="2">
    <source>
        <dbReference type="Pfam" id="PF03478"/>
    </source>
</evidence>
<dbReference type="InterPro" id="IPR005174">
    <property type="entry name" value="KIB1-4_b-propeller"/>
</dbReference>
<feature type="domain" description="KIB1-4 beta-propeller" evidence="2">
    <location>
        <begin position="73"/>
        <end position="358"/>
    </location>
</feature>
<name>A0ABD2V116_9SOLN</name>
<reference evidence="3 4" key="1">
    <citation type="submission" date="2024-05" db="EMBL/GenBank/DDBJ databases">
        <title>De novo assembly of an allotetraploid wild potato.</title>
        <authorList>
            <person name="Hosaka A.J."/>
        </authorList>
    </citation>
    <scope>NUCLEOTIDE SEQUENCE [LARGE SCALE GENOMIC DNA]</scope>
    <source>
        <tissue evidence="3">Young leaves</tissue>
    </source>
</reference>
<dbReference type="Pfam" id="PF00646">
    <property type="entry name" value="F-box"/>
    <property type="match status" value="1"/>
</dbReference>
<evidence type="ECO:0000313" key="4">
    <source>
        <dbReference type="Proteomes" id="UP001627284"/>
    </source>
</evidence>
<dbReference type="PANTHER" id="PTHR44259:SF108">
    <property type="entry name" value="F-BOX PROTEIN SKIP23-LIKE"/>
    <property type="match status" value="1"/>
</dbReference>
<dbReference type="SUPFAM" id="SSF63829">
    <property type="entry name" value="Calcium-dependent phosphotriesterase"/>
    <property type="match status" value="1"/>
</dbReference>